<dbReference type="Gene3D" id="2.10.70.100">
    <property type="match status" value="1"/>
</dbReference>
<evidence type="ECO:0000259" key="4">
    <source>
        <dbReference type="PROSITE" id="PS50113"/>
    </source>
</evidence>
<feature type="modified residue" description="4-aspartylphosphate" evidence="1">
    <location>
        <position position="58"/>
    </location>
</feature>
<dbReference type="InterPro" id="IPR001789">
    <property type="entry name" value="Sig_transdc_resp-reg_receiver"/>
</dbReference>
<dbReference type="InterPro" id="IPR043128">
    <property type="entry name" value="Rev_trsase/Diguanyl_cyclase"/>
</dbReference>
<dbReference type="SMART" id="SM00091">
    <property type="entry name" value="PAS"/>
    <property type="match status" value="1"/>
</dbReference>
<dbReference type="NCBIfam" id="TIGR00254">
    <property type="entry name" value="GGDEF"/>
    <property type="match status" value="1"/>
</dbReference>
<evidence type="ECO:0000259" key="3">
    <source>
        <dbReference type="PROSITE" id="PS50112"/>
    </source>
</evidence>
<dbReference type="PROSITE" id="PS50113">
    <property type="entry name" value="PAC"/>
    <property type="match status" value="1"/>
</dbReference>
<reference evidence="8" key="1">
    <citation type="journal article" date="2019" name="Int. J. Syst. Evol. Microbiol.">
        <title>The Global Catalogue of Microorganisms (GCM) 10K type strain sequencing project: providing services to taxonomists for standard genome sequencing and annotation.</title>
        <authorList>
            <consortium name="The Broad Institute Genomics Platform"/>
            <consortium name="The Broad Institute Genome Sequencing Center for Infectious Disease"/>
            <person name="Wu L."/>
            <person name="Ma J."/>
        </authorList>
    </citation>
    <scope>NUCLEOTIDE SEQUENCE [LARGE SCALE GENOMIC DNA]</scope>
    <source>
        <strain evidence="8">JCM 32305</strain>
    </source>
</reference>
<feature type="domain" description="EAL" evidence="5">
    <location>
        <begin position="450"/>
        <end position="697"/>
    </location>
</feature>
<evidence type="ECO:0000259" key="5">
    <source>
        <dbReference type="PROSITE" id="PS50883"/>
    </source>
</evidence>
<dbReference type="Gene3D" id="3.30.70.270">
    <property type="match status" value="1"/>
</dbReference>
<dbReference type="Proteomes" id="UP000654004">
    <property type="component" value="Unassembled WGS sequence"/>
</dbReference>
<protein>
    <submittedName>
        <fullName evidence="7">Two-component system response regulator</fullName>
    </submittedName>
</protein>
<dbReference type="NCBIfam" id="TIGR00229">
    <property type="entry name" value="sensory_box"/>
    <property type="match status" value="1"/>
</dbReference>
<dbReference type="PANTHER" id="PTHR44757">
    <property type="entry name" value="DIGUANYLATE CYCLASE DGCP"/>
    <property type="match status" value="1"/>
</dbReference>
<organism evidence="7 8">
    <name type="scientific">Shewanella ulleungensis</name>
    <dbReference type="NCBI Taxonomy" id="2282699"/>
    <lineage>
        <taxon>Bacteria</taxon>
        <taxon>Pseudomonadati</taxon>
        <taxon>Pseudomonadota</taxon>
        <taxon>Gammaproteobacteria</taxon>
        <taxon>Alteromonadales</taxon>
        <taxon>Shewanellaceae</taxon>
        <taxon>Shewanella</taxon>
    </lineage>
</organism>
<dbReference type="PROSITE" id="PS50883">
    <property type="entry name" value="EAL"/>
    <property type="match status" value="1"/>
</dbReference>
<dbReference type="SMART" id="SM00448">
    <property type="entry name" value="REC"/>
    <property type="match status" value="1"/>
</dbReference>
<accession>A0ABQ2QED4</accession>
<sequence>MTNNVIHDVILIVDDDPVIRMLMRRALNPSMTHILEASSGEEAIELFSLHCPDLILLDVSMDNMDGFECCSVIRKMPEGENVAIIMVTALDQPEDIKKAFDVGATDFMTKPVKWPLLNHRIHYVLKANKTIKELTKSKNRLARAQSIAHLGSWEWDFKNQTLDCSDEVYRMIGMQPQERELNFANLIEIIHPDDREFLTHTLKNALKNKESYDIEYRILNGNGDIITLHDRTDITDDFGGQRLNGTLHDISSRKKSEQEIAYYAYFDTLTDLPNRRKFLVQLDSAIALAKRHGTKLALLFIDLDHFKRINDTLGHKAGDELLCEAARRIKTSIRATDEMSSGNTHVDFDNEHIARLGGDEFTLLLTELNTFDSVAIIAQRIIDELCKPYFIMGKQTYISASVGISFYPDDGLTGDILLQHADTAMYEVKNNGKNGYQLFSHDMHKTLMDRLQLEAELREAITLGDQLKLHYQPQVSSTNDNVVGYEALLRWNHPTKGMLSPFDFMAMAESSGLIIQIGEWALIEACKKAKKIHVADSNFTRMAVNLSALQFNHANIVDHVKNALLLTSLPAHLLELEITESAIISNVEDAIALLFKLKELGVQLAIDDFGTGYSSLNYLKNFPIDTLKIDKSFIDGIVHNQKDAAIARTIVQLALNLGLGTIAEGVEHVEQYELLKEMGCNDLQGYLYGKPVSLERF</sequence>
<dbReference type="PROSITE" id="PS50887">
    <property type="entry name" value="GGDEF"/>
    <property type="match status" value="1"/>
</dbReference>
<dbReference type="SUPFAM" id="SSF52172">
    <property type="entry name" value="CheY-like"/>
    <property type="match status" value="1"/>
</dbReference>
<dbReference type="PANTHER" id="PTHR44757:SF2">
    <property type="entry name" value="BIOFILM ARCHITECTURE MAINTENANCE PROTEIN MBAA"/>
    <property type="match status" value="1"/>
</dbReference>
<dbReference type="InterPro" id="IPR000160">
    <property type="entry name" value="GGDEF_dom"/>
</dbReference>
<evidence type="ECO:0000259" key="6">
    <source>
        <dbReference type="PROSITE" id="PS50887"/>
    </source>
</evidence>
<evidence type="ECO:0000259" key="2">
    <source>
        <dbReference type="PROSITE" id="PS50110"/>
    </source>
</evidence>
<dbReference type="InterPro" id="IPR052155">
    <property type="entry name" value="Biofilm_reg_signaling"/>
</dbReference>
<dbReference type="Pfam" id="PF00563">
    <property type="entry name" value="EAL"/>
    <property type="match status" value="1"/>
</dbReference>
<dbReference type="InterPro" id="IPR001633">
    <property type="entry name" value="EAL_dom"/>
</dbReference>
<dbReference type="SMART" id="SM00267">
    <property type="entry name" value="GGDEF"/>
    <property type="match status" value="1"/>
</dbReference>
<gene>
    <name evidence="7" type="ORF">GCM10009410_03510</name>
</gene>
<dbReference type="InterPro" id="IPR035965">
    <property type="entry name" value="PAS-like_dom_sf"/>
</dbReference>
<dbReference type="CDD" id="cd01949">
    <property type="entry name" value="GGDEF"/>
    <property type="match status" value="1"/>
</dbReference>
<dbReference type="InterPro" id="IPR013655">
    <property type="entry name" value="PAS_fold_3"/>
</dbReference>
<dbReference type="Gene3D" id="3.30.450.20">
    <property type="entry name" value="PAS domain"/>
    <property type="match status" value="1"/>
</dbReference>
<dbReference type="Gene3D" id="3.40.50.2300">
    <property type="match status" value="1"/>
</dbReference>
<feature type="domain" description="GGDEF" evidence="6">
    <location>
        <begin position="294"/>
        <end position="441"/>
    </location>
</feature>
<dbReference type="SUPFAM" id="SSF55073">
    <property type="entry name" value="Nucleotide cyclase"/>
    <property type="match status" value="1"/>
</dbReference>
<dbReference type="SMART" id="SM00052">
    <property type="entry name" value="EAL"/>
    <property type="match status" value="1"/>
</dbReference>
<proteinExistence type="predicted"/>
<evidence type="ECO:0000313" key="7">
    <source>
        <dbReference type="EMBL" id="GGP74893.1"/>
    </source>
</evidence>
<dbReference type="Pfam" id="PF08447">
    <property type="entry name" value="PAS_3"/>
    <property type="match status" value="1"/>
</dbReference>
<dbReference type="InterPro" id="IPR035919">
    <property type="entry name" value="EAL_sf"/>
</dbReference>
<dbReference type="SUPFAM" id="SSF141868">
    <property type="entry name" value="EAL domain-like"/>
    <property type="match status" value="1"/>
</dbReference>
<dbReference type="Pfam" id="PF00990">
    <property type="entry name" value="GGDEF"/>
    <property type="match status" value="1"/>
</dbReference>
<dbReference type="CDD" id="cd00130">
    <property type="entry name" value="PAS"/>
    <property type="match status" value="1"/>
</dbReference>
<comment type="caution">
    <text evidence="7">The sequence shown here is derived from an EMBL/GenBank/DDBJ whole genome shotgun (WGS) entry which is preliminary data.</text>
</comment>
<feature type="domain" description="PAC" evidence="4">
    <location>
        <begin position="212"/>
        <end position="262"/>
    </location>
</feature>
<dbReference type="InterPro" id="IPR011006">
    <property type="entry name" value="CheY-like_superfamily"/>
</dbReference>
<dbReference type="SUPFAM" id="SSF55785">
    <property type="entry name" value="PYP-like sensor domain (PAS domain)"/>
    <property type="match status" value="1"/>
</dbReference>
<dbReference type="InterPro" id="IPR029787">
    <property type="entry name" value="Nucleotide_cyclase"/>
</dbReference>
<dbReference type="InterPro" id="IPR000014">
    <property type="entry name" value="PAS"/>
</dbReference>
<dbReference type="InterPro" id="IPR000700">
    <property type="entry name" value="PAS-assoc_C"/>
</dbReference>
<keyword evidence="1" id="KW-0597">Phosphoprotein</keyword>
<evidence type="ECO:0000313" key="8">
    <source>
        <dbReference type="Proteomes" id="UP000654004"/>
    </source>
</evidence>
<dbReference type="PROSITE" id="PS50110">
    <property type="entry name" value="RESPONSE_REGULATORY"/>
    <property type="match status" value="1"/>
</dbReference>
<dbReference type="CDD" id="cd01948">
    <property type="entry name" value="EAL"/>
    <property type="match status" value="1"/>
</dbReference>
<dbReference type="RefSeq" id="WP_188952759.1">
    <property type="nucleotide sequence ID" value="NZ_BMQW01000001.1"/>
</dbReference>
<dbReference type="PROSITE" id="PS50112">
    <property type="entry name" value="PAS"/>
    <property type="match status" value="1"/>
</dbReference>
<evidence type="ECO:0000256" key="1">
    <source>
        <dbReference type="PROSITE-ProRule" id="PRU00169"/>
    </source>
</evidence>
<keyword evidence="8" id="KW-1185">Reference proteome</keyword>
<feature type="domain" description="PAS" evidence="3">
    <location>
        <begin position="137"/>
        <end position="209"/>
    </location>
</feature>
<dbReference type="EMBL" id="BMQW01000001">
    <property type="protein sequence ID" value="GGP74893.1"/>
    <property type="molecule type" value="Genomic_DNA"/>
</dbReference>
<dbReference type="Pfam" id="PF00072">
    <property type="entry name" value="Response_reg"/>
    <property type="match status" value="1"/>
</dbReference>
<dbReference type="Gene3D" id="3.20.20.450">
    <property type="entry name" value="EAL domain"/>
    <property type="match status" value="1"/>
</dbReference>
<feature type="domain" description="Response regulatory" evidence="2">
    <location>
        <begin position="9"/>
        <end position="125"/>
    </location>
</feature>
<name>A0ABQ2QED4_9GAMM</name>